<dbReference type="CDD" id="cd09024">
    <property type="entry name" value="Aldose_epim_lacX"/>
    <property type="match status" value="1"/>
</dbReference>
<protein>
    <submittedName>
        <fullName evidence="1">Aldose epimerase</fullName>
    </submittedName>
</protein>
<sequence length="289" mass="32051">MLSISSGELTAQINPMGAELSSIQTRNGAELMTNADPKFWAGRAPLLFPIVGRLHDDVARIYGGQYHMPQHGLARHQQFDVVHHGEDEITLQLRENDKSLAQYPFAFALDAYFKVAGATLYQKITVKNMGDGDMPFSFGFHPAFAWPLPFGAAKDVHEIIFEHDEPAQLCVISSEATIAHEMKDGPVKKDRFTPHDDMFANDALVWRELNSRSLIYGDAGGAHLAIDFPDTPWLGIWTKPGAAYLCIEPWAGMADPQGFTGDFTEKPGIMMLAKGEERSFRMDVTLKLG</sequence>
<dbReference type="GO" id="GO:0030246">
    <property type="term" value="F:carbohydrate binding"/>
    <property type="evidence" value="ECO:0007669"/>
    <property type="project" value="InterPro"/>
</dbReference>
<dbReference type="InterPro" id="IPR037481">
    <property type="entry name" value="LacX"/>
</dbReference>
<dbReference type="InterPro" id="IPR011013">
    <property type="entry name" value="Gal_mutarotase_sf_dom"/>
</dbReference>
<evidence type="ECO:0000313" key="1">
    <source>
        <dbReference type="EMBL" id="APG61858.1"/>
    </source>
</evidence>
<dbReference type="SUPFAM" id="SSF74650">
    <property type="entry name" value="Galactose mutarotase-like"/>
    <property type="match status" value="1"/>
</dbReference>
<dbReference type="STRING" id="1913578.LPB140_02345"/>
<organism evidence="1 2">
    <name type="scientific">Sphingorhabdus lutea</name>
    <dbReference type="NCBI Taxonomy" id="1913578"/>
    <lineage>
        <taxon>Bacteria</taxon>
        <taxon>Pseudomonadati</taxon>
        <taxon>Pseudomonadota</taxon>
        <taxon>Alphaproteobacteria</taxon>
        <taxon>Sphingomonadales</taxon>
        <taxon>Sphingomonadaceae</taxon>
        <taxon>Sphingorhabdus</taxon>
    </lineage>
</organism>
<dbReference type="AlphaFoldDB" id="A0A1L3J9Q8"/>
<reference evidence="1 2" key="1">
    <citation type="submission" date="2016-11" db="EMBL/GenBank/DDBJ databases">
        <title>Sphingorhabdus sp. LPB0140, isolated from marine environment.</title>
        <authorList>
            <person name="Kim E."/>
            <person name="Yi H."/>
        </authorList>
    </citation>
    <scope>NUCLEOTIDE SEQUENCE [LARGE SCALE GENOMIC DNA]</scope>
    <source>
        <strain evidence="1 2">LPB0140</strain>
    </source>
</reference>
<dbReference type="OrthoDB" id="9795355at2"/>
<dbReference type="Proteomes" id="UP000242561">
    <property type="component" value="Chromosome"/>
</dbReference>
<dbReference type="EMBL" id="CP018154">
    <property type="protein sequence ID" value="APG61858.1"/>
    <property type="molecule type" value="Genomic_DNA"/>
</dbReference>
<dbReference type="GO" id="GO:0016853">
    <property type="term" value="F:isomerase activity"/>
    <property type="evidence" value="ECO:0007669"/>
    <property type="project" value="InterPro"/>
</dbReference>
<accession>A0A1L3J9Q8</accession>
<evidence type="ECO:0000313" key="2">
    <source>
        <dbReference type="Proteomes" id="UP000242561"/>
    </source>
</evidence>
<dbReference type="InterPro" id="IPR014718">
    <property type="entry name" value="GH-type_carb-bd"/>
</dbReference>
<keyword evidence="2" id="KW-1185">Reference proteome</keyword>
<gene>
    <name evidence="1" type="ORF">LPB140_02345</name>
</gene>
<dbReference type="GO" id="GO:0005975">
    <property type="term" value="P:carbohydrate metabolic process"/>
    <property type="evidence" value="ECO:0007669"/>
    <property type="project" value="InterPro"/>
</dbReference>
<dbReference type="Gene3D" id="2.70.98.10">
    <property type="match status" value="1"/>
</dbReference>
<dbReference type="KEGG" id="sphl:LPB140_02345"/>
<dbReference type="Pfam" id="PF01263">
    <property type="entry name" value="Aldose_epim"/>
    <property type="match status" value="1"/>
</dbReference>
<dbReference type="InterPro" id="IPR008183">
    <property type="entry name" value="Aldose_1/G6P_1-epimerase"/>
</dbReference>
<dbReference type="RefSeq" id="WP_072558505.1">
    <property type="nucleotide sequence ID" value="NZ_CP018154.1"/>
</dbReference>
<proteinExistence type="predicted"/>
<name>A0A1L3J9Q8_9SPHN</name>